<accession>A0AAQ3RGK8</accession>
<dbReference type="Proteomes" id="UP001374535">
    <property type="component" value="Chromosome 11"/>
</dbReference>
<reference evidence="2 4" key="1">
    <citation type="journal article" date="2023" name="Life. Sci Alliance">
        <title>Evolutionary insights into 3D genome organization and epigenetic landscape of Vigna mungo.</title>
        <authorList>
            <person name="Junaid A."/>
            <person name="Singh B."/>
            <person name="Bhatia S."/>
        </authorList>
    </citation>
    <scope>NUCLEOTIDE SEQUENCE [LARGE SCALE GENOMIC DNA]</scope>
    <source>
        <strain evidence="2">Urdbean</strain>
    </source>
</reference>
<name>A0AAQ3RGK8_VIGMU</name>
<proteinExistence type="predicted"/>
<sequence length="122" mass="13346">MPLLCKYIQVMKHGVKRRRHGPKRSHGNIPSICEGNGPAQLNAADNHGRRRLELIEEPIKGLFHVRHDGFVESGKIGGFVALVRDDVGDGREANGFRLGIGADETEPLLGDHEGYENLVGSS</sequence>
<dbReference type="EMBL" id="CP144690">
    <property type="protein sequence ID" value="WVY92024.1"/>
    <property type="molecule type" value="Genomic_DNA"/>
</dbReference>
<organism evidence="2 4">
    <name type="scientific">Vigna mungo</name>
    <name type="common">Black gram</name>
    <name type="synonym">Phaseolus mungo</name>
    <dbReference type="NCBI Taxonomy" id="3915"/>
    <lineage>
        <taxon>Eukaryota</taxon>
        <taxon>Viridiplantae</taxon>
        <taxon>Streptophyta</taxon>
        <taxon>Embryophyta</taxon>
        <taxon>Tracheophyta</taxon>
        <taxon>Spermatophyta</taxon>
        <taxon>Magnoliopsida</taxon>
        <taxon>eudicotyledons</taxon>
        <taxon>Gunneridae</taxon>
        <taxon>Pentapetalae</taxon>
        <taxon>rosids</taxon>
        <taxon>fabids</taxon>
        <taxon>Fabales</taxon>
        <taxon>Fabaceae</taxon>
        <taxon>Papilionoideae</taxon>
        <taxon>50 kb inversion clade</taxon>
        <taxon>NPAAA clade</taxon>
        <taxon>indigoferoid/millettioid clade</taxon>
        <taxon>Phaseoleae</taxon>
        <taxon>Vigna</taxon>
    </lineage>
</organism>
<protein>
    <submittedName>
        <fullName evidence="2">Uncharacterized protein</fullName>
    </submittedName>
</protein>
<reference evidence="2" key="2">
    <citation type="submission" date="2024-01" db="EMBL/GenBank/DDBJ databases">
        <authorList>
            <person name="Junaid A."/>
            <person name="Bhatia S."/>
        </authorList>
    </citation>
    <scope>NUCLEOTIDE SEQUENCE</scope>
    <source>
        <strain evidence="2">Urdbean</strain>
        <tissue evidence="2">Leaf</tissue>
    </source>
</reference>
<evidence type="ECO:0000313" key="3">
    <source>
        <dbReference type="EMBL" id="WVY92024.1"/>
    </source>
</evidence>
<dbReference type="EMBL" id="CP144690">
    <property type="protein sequence ID" value="WVY92022.1"/>
    <property type="molecule type" value="Genomic_DNA"/>
</dbReference>
<evidence type="ECO:0000256" key="1">
    <source>
        <dbReference type="SAM" id="MobiDB-lite"/>
    </source>
</evidence>
<feature type="compositionally biased region" description="Basic residues" evidence="1">
    <location>
        <begin position="15"/>
        <end position="26"/>
    </location>
</feature>
<keyword evidence="4" id="KW-1185">Reference proteome</keyword>
<dbReference type="AlphaFoldDB" id="A0AAQ3RGK8"/>
<evidence type="ECO:0000313" key="2">
    <source>
        <dbReference type="EMBL" id="WVY92022.1"/>
    </source>
</evidence>
<feature type="region of interest" description="Disordered" evidence="1">
    <location>
        <begin position="15"/>
        <end position="37"/>
    </location>
</feature>
<gene>
    <name evidence="2" type="ORF">V8G54_037536</name>
    <name evidence="3" type="ORF">V8G54_037538</name>
</gene>
<evidence type="ECO:0000313" key="4">
    <source>
        <dbReference type="Proteomes" id="UP001374535"/>
    </source>
</evidence>